<dbReference type="AlphaFoldDB" id="A0A2T0GUF8"/>
<name>A0A2T0GUF8_ACTMO</name>
<feature type="non-terminal residue" evidence="1">
    <location>
        <position position="1"/>
    </location>
</feature>
<dbReference type="InParanoid" id="A0A2T0GUF8"/>
<evidence type="ECO:0000313" key="1">
    <source>
        <dbReference type="EMBL" id="PRW62756.1"/>
    </source>
</evidence>
<organism evidence="1 2">
    <name type="scientific">Actinopolyspora mortivallis</name>
    <dbReference type="NCBI Taxonomy" id="33906"/>
    <lineage>
        <taxon>Bacteria</taxon>
        <taxon>Bacillati</taxon>
        <taxon>Actinomycetota</taxon>
        <taxon>Actinomycetes</taxon>
        <taxon>Actinopolysporales</taxon>
        <taxon>Actinopolysporaceae</taxon>
        <taxon>Actinopolyspora</taxon>
    </lineage>
</organism>
<comment type="caution">
    <text evidence="1">The sequence shown here is derived from an EMBL/GenBank/DDBJ whole genome shotgun (WGS) entry which is preliminary data.</text>
</comment>
<dbReference type="Proteomes" id="UP000239352">
    <property type="component" value="Unassembled WGS sequence"/>
</dbReference>
<evidence type="ECO:0000313" key="2">
    <source>
        <dbReference type="Proteomes" id="UP000239352"/>
    </source>
</evidence>
<dbReference type="EMBL" id="PVSR01000025">
    <property type="protein sequence ID" value="PRW62756.1"/>
    <property type="molecule type" value="Genomic_DNA"/>
</dbReference>
<proteinExistence type="predicted"/>
<gene>
    <name evidence="1" type="ORF">CEP50_13530</name>
</gene>
<sequence length="69" mass="7797">TLPAPVETGLTTRVTHRGLLRRRRETAGGRAMQAGFESATVHRDGVAHPRPLTRCAWYRHTRDLLLVRP</sequence>
<accession>A0A2T0GUF8</accession>
<keyword evidence="2" id="KW-1185">Reference proteome</keyword>
<reference evidence="1 2" key="1">
    <citation type="submission" date="2018-03" db="EMBL/GenBank/DDBJ databases">
        <title>Actinopolyspora mortivallis from Sahara, screening for active biomolecules.</title>
        <authorList>
            <person name="Selama O."/>
            <person name="Wellington E.M.H."/>
            <person name="Hacene H."/>
        </authorList>
    </citation>
    <scope>NUCLEOTIDE SEQUENCE [LARGE SCALE GENOMIC DNA]</scope>
    <source>
        <strain evidence="1 2">M5A</strain>
    </source>
</reference>
<protein>
    <submittedName>
        <fullName evidence="1">Uncharacterized protein</fullName>
    </submittedName>
</protein>